<feature type="coiled-coil region" evidence="1">
    <location>
        <begin position="46"/>
        <end position="73"/>
    </location>
</feature>
<name>A0A0F9NFI5_9ZZZZ</name>
<sequence length="80" mass="9391">MSRGITEELLELKQKIEQRVTERIEADLEAKRLYAELKKDHGIATVEEAETLLKKYKRNLQRKDRVLASQLEQLKEGLNI</sequence>
<dbReference type="AlphaFoldDB" id="A0A0F9NFI5"/>
<reference evidence="2" key="1">
    <citation type="journal article" date="2015" name="Nature">
        <title>Complex archaea that bridge the gap between prokaryotes and eukaryotes.</title>
        <authorList>
            <person name="Spang A."/>
            <person name="Saw J.H."/>
            <person name="Jorgensen S.L."/>
            <person name="Zaremba-Niedzwiedzka K."/>
            <person name="Martijn J."/>
            <person name="Lind A.E."/>
            <person name="van Eijk R."/>
            <person name="Schleper C."/>
            <person name="Guy L."/>
            <person name="Ettema T.J."/>
        </authorList>
    </citation>
    <scope>NUCLEOTIDE SEQUENCE</scope>
</reference>
<keyword evidence="1" id="KW-0175">Coiled coil</keyword>
<evidence type="ECO:0000256" key="1">
    <source>
        <dbReference type="SAM" id="Coils"/>
    </source>
</evidence>
<proteinExistence type="predicted"/>
<gene>
    <name evidence="2" type="ORF">LCGC14_0957540</name>
</gene>
<comment type="caution">
    <text evidence="2">The sequence shown here is derived from an EMBL/GenBank/DDBJ whole genome shotgun (WGS) entry which is preliminary data.</text>
</comment>
<accession>A0A0F9NFI5</accession>
<protein>
    <submittedName>
        <fullName evidence="2">Uncharacterized protein</fullName>
    </submittedName>
</protein>
<evidence type="ECO:0000313" key="2">
    <source>
        <dbReference type="EMBL" id="KKN18265.1"/>
    </source>
</evidence>
<organism evidence="2">
    <name type="scientific">marine sediment metagenome</name>
    <dbReference type="NCBI Taxonomy" id="412755"/>
    <lineage>
        <taxon>unclassified sequences</taxon>
        <taxon>metagenomes</taxon>
        <taxon>ecological metagenomes</taxon>
    </lineage>
</organism>
<dbReference type="EMBL" id="LAZR01003444">
    <property type="protein sequence ID" value="KKN18265.1"/>
    <property type="molecule type" value="Genomic_DNA"/>
</dbReference>